<dbReference type="EMBL" id="CM035439">
    <property type="protein sequence ID" value="KAH7284668.1"/>
    <property type="molecule type" value="Genomic_DNA"/>
</dbReference>
<feature type="transmembrane region" description="Helical" evidence="1">
    <location>
        <begin position="64"/>
        <end position="83"/>
    </location>
</feature>
<evidence type="ECO:0000256" key="1">
    <source>
        <dbReference type="SAM" id="Phobius"/>
    </source>
</evidence>
<accession>A0A8T2QLY3</accession>
<comment type="caution">
    <text evidence="2">The sequence shown here is derived from an EMBL/GenBank/DDBJ whole genome shotgun (WGS) entry which is preliminary data.</text>
</comment>
<evidence type="ECO:0000313" key="3">
    <source>
        <dbReference type="Proteomes" id="UP000825935"/>
    </source>
</evidence>
<reference evidence="2" key="1">
    <citation type="submission" date="2021-08" db="EMBL/GenBank/DDBJ databases">
        <title>WGS assembly of Ceratopteris richardii.</title>
        <authorList>
            <person name="Marchant D.B."/>
            <person name="Chen G."/>
            <person name="Jenkins J."/>
            <person name="Shu S."/>
            <person name="Leebens-Mack J."/>
            <person name="Grimwood J."/>
            <person name="Schmutz J."/>
            <person name="Soltis P."/>
            <person name="Soltis D."/>
            <person name="Chen Z.-H."/>
        </authorList>
    </citation>
    <scope>NUCLEOTIDE SEQUENCE</scope>
    <source>
        <strain evidence="2">Whitten #5841</strain>
        <tissue evidence="2">Leaf</tissue>
    </source>
</reference>
<keyword evidence="1" id="KW-0812">Transmembrane</keyword>
<feature type="transmembrane region" description="Helical" evidence="1">
    <location>
        <begin position="33"/>
        <end position="52"/>
    </location>
</feature>
<dbReference type="Proteomes" id="UP000825935">
    <property type="component" value="Chromosome 34"/>
</dbReference>
<sequence>MGRGCHCSGHHGYIVHRHCTAKAAQATEDPSPAWPLVLLFVVCLLIIVPTFIEPPEITINGGIFVMVIPFLCLVGLVGLLFLLPPGEDSSSTPTHSTSTICHSHYVPRPQYRCYKHAHYR</sequence>
<organism evidence="2 3">
    <name type="scientific">Ceratopteris richardii</name>
    <name type="common">Triangle waterfern</name>
    <dbReference type="NCBI Taxonomy" id="49495"/>
    <lineage>
        <taxon>Eukaryota</taxon>
        <taxon>Viridiplantae</taxon>
        <taxon>Streptophyta</taxon>
        <taxon>Embryophyta</taxon>
        <taxon>Tracheophyta</taxon>
        <taxon>Polypodiopsida</taxon>
        <taxon>Polypodiidae</taxon>
        <taxon>Polypodiales</taxon>
        <taxon>Pteridineae</taxon>
        <taxon>Pteridaceae</taxon>
        <taxon>Parkerioideae</taxon>
        <taxon>Ceratopteris</taxon>
    </lineage>
</organism>
<evidence type="ECO:0000313" key="2">
    <source>
        <dbReference type="EMBL" id="KAH7284668.1"/>
    </source>
</evidence>
<proteinExistence type="predicted"/>
<name>A0A8T2QLY3_CERRI</name>
<gene>
    <name evidence="2" type="ORF">KP509_34G065700</name>
</gene>
<dbReference type="AlphaFoldDB" id="A0A8T2QLY3"/>
<keyword evidence="1" id="KW-1133">Transmembrane helix</keyword>
<protein>
    <submittedName>
        <fullName evidence="2">Uncharacterized protein</fullName>
    </submittedName>
</protein>
<keyword evidence="1" id="KW-0472">Membrane</keyword>
<keyword evidence="3" id="KW-1185">Reference proteome</keyword>